<dbReference type="InterPro" id="IPR035965">
    <property type="entry name" value="PAS-like_dom_sf"/>
</dbReference>
<comment type="caution">
    <text evidence="14">The sequence shown here is derived from an EMBL/GenBank/DDBJ whole genome shotgun (WGS) entry which is preliminary data.</text>
</comment>
<protein>
    <submittedName>
        <fullName evidence="14">GAF domain-containing protein</fullName>
    </submittedName>
</protein>
<dbReference type="PROSITE" id="PS50046">
    <property type="entry name" value="PHYTOCHROME_2"/>
    <property type="match status" value="1"/>
</dbReference>
<accession>A0A4R5Q9T2</accession>
<dbReference type="Pfam" id="PF07568">
    <property type="entry name" value="HisKA_2"/>
    <property type="match status" value="1"/>
</dbReference>
<keyword evidence="11" id="KW-0675">Receptor</keyword>
<evidence type="ECO:0000256" key="4">
    <source>
        <dbReference type="ARBA" id="ARBA00022606"/>
    </source>
</evidence>
<organism evidence="14 15">
    <name type="scientific">Dankookia rubra</name>
    <dbReference type="NCBI Taxonomy" id="1442381"/>
    <lineage>
        <taxon>Bacteria</taxon>
        <taxon>Pseudomonadati</taxon>
        <taxon>Pseudomonadota</taxon>
        <taxon>Alphaproteobacteria</taxon>
        <taxon>Acetobacterales</taxon>
        <taxon>Roseomonadaceae</taxon>
        <taxon>Dankookia</taxon>
    </lineage>
</organism>
<dbReference type="GO" id="GO:0000160">
    <property type="term" value="P:phosphorelay signal transduction system"/>
    <property type="evidence" value="ECO:0007669"/>
    <property type="project" value="UniProtKB-KW"/>
</dbReference>
<dbReference type="InterPro" id="IPR001294">
    <property type="entry name" value="Phytochrome"/>
</dbReference>
<dbReference type="Gene3D" id="3.30.565.10">
    <property type="entry name" value="Histidine kinase-like ATPase, C-terminal domain"/>
    <property type="match status" value="1"/>
</dbReference>
<evidence type="ECO:0000259" key="12">
    <source>
        <dbReference type="PROSITE" id="PS50046"/>
    </source>
</evidence>
<dbReference type="PRINTS" id="PR01033">
    <property type="entry name" value="PHYTOCHROME"/>
</dbReference>
<dbReference type="GO" id="GO:0009584">
    <property type="term" value="P:detection of visible light"/>
    <property type="evidence" value="ECO:0007669"/>
    <property type="project" value="InterPro"/>
</dbReference>
<keyword evidence="5" id="KW-0808">Transferase</keyword>
<dbReference type="Gene3D" id="3.30.450.40">
    <property type="match status" value="1"/>
</dbReference>
<dbReference type="InterPro" id="IPR003594">
    <property type="entry name" value="HATPase_dom"/>
</dbReference>
<reference evidence="14 15" key="1">
    <citation type="journal article" date="2016" name="J. Microbiol.">
        <title>Dankookia rubra gen. nov., sp. nov., an alphaproteobacterium isolated from sediment of a shallow stream.</title>
        <authorList>
            <person name="Kim W.H."/>
            <person name="Kim D.H."/>
            <person name="Kang K."/>
            <person name="Ahn T.Y."/>
        </authorList>
    </citation>
    <scope>NUCLEOTIDE SEQUENCE [LARGE SCALE GENOMIC DNA]</scope>
    <source>
        <strain evidence="14 15">JCM30602</strain>
    </source>
</reference>
<dbReference type="GO" id="GO:0005524">
    <property type="term" value="F:ATP binding"/>
    <property type="evidence" value="ECO:0007669"/>
    <property type="project" value="UniProtKB-KW"/>
</dbReference>
<keyword evidence="7" id="KW-0418">Kinase</keyword>
<keyword evidence="9" id="KW-0157">Chromophore</keyword>
<evidence type="ECO:0000256" key="2">
    <source>
        <dbReference type="ARBA" id="ARBA00022543"/>
    </source>
</evidence>
<evidence type="ECO:0000313" key="14">
    <source>
        <dbReference type="EMBL" id="TDH59091.1"/>
    </source>
</evidence>
<dbReference type="Gene3D" id="3.30.450.20">
    <property type="entry name" value="PAS domain"/>
    <property type="match status" value="1"/>
</dbReference>
<dbReference type="SMART" id="SM00387">
    <property type="entry name" value="HATPase_c"/>
    <property type="match status" value="1"/>
</dbReference>
<dbReference type="InterPro" id="IPR003018">
    <property type="entry name" value="GAF"/>
</dbReference>
<evidence type="ECO:0000256" key="3">
    <source>
        <dbReference type="ARBA" id="ARBA00022553"/>
    </source>
</evidence>
<dbReference type="OrthoDB" id="5287260at2"/>
<dbReference type="PROSITE" id="PS50109">
    <property type="entry name" value="HIS_KIN"/>
    <property type="match status" value="1"/>
</dbReference>
<dbReference type="EMBL" id="SMSJ01000081">
    <property type="protein sequence ID" value="TDH59091.1"/>
    <property type="molecule type" value="Genomic_DNA"/>
</dbReference>
<dbReference type="SUPFAM" id="SSF55874">
    <property type="entry name" value="ATPase domain of HSP90 chaperone/DNA topoisomerase II/histidine kinase"/>
    <property type="match status" value="1"/>
</dbReference>
<dbReference type="PANTHER" id="PTHR43065:SF10">
    <property type="entry name" value="PEROXIDE STRESS-ACTIVATED HISTIDINE KINASE MAK3"/>
    <property type="match status" value="1"/>
</dbReference>
<dbReference type="AlphaFoldDB" id="A0A4R5Q9T2"/>
<dbReference type="InterPro" id="IPR036890">
    <property type="entry name" value="HATPase_C_sf"/>
</dbReference>
<keyword evidence="4" id="KW-0716">Sensory transduction</keyword>
<evidence type="ECO:0000313" key="15">
    <source>
        <dbReference type="Proteomes" id="UP000295096"/>
    </source>
</evidence>
<dbReference type="Pfam" id="PF08446">
    <property type="entry name" value="PAS_2"/>
    <property type="match status" value="1"/>
</dbReference>
<keyword evidence="8" id="KW-0067">ATP-binding</keyword>
<evidence type="ECO:0000256" key="11">
    <source>
        <dbReference type="ARBA" id="ARBA00023170"/>
    </source>
</evidence>
<dbReference type="Pfam" id="PF00360">
    <property type="entry name" value="PHY"/>
    <property type="match status" value="1"/>
</dbReference>
<keyword evidence="6" id="KW-0547">Nucleotide-binding</keyword>
<dbReference type="InterPro" id="IPR016132">
    <property type="entry name" value="Phyto_chromo_attachment"/>
</dbReference>
<dbReference type="Gene3D" id="3.30.450.270">
    <property type="match status" value="1"/>
</dbReference>
<dbReference type="GO" id="GO:0006355">
    <property type="term" value="P:regulation of DNA-templated transcription"/>
    <property type="evidence" value="ECO:0007669"/>
    <property type="project" value="InterPro"/>
</dbReference>
<dbReference type="SMART" id="SM00065">
    <property type="entry name" value="GAF"/>
    <property type="match status" value="1"/>
</dbReference>
<dbReference type="SUPFAM" id="SSF55785">
    <property type="entry name" value="PYP-like sensor domain (PAS domain)"/>
    <property type="match status" value="1"/>
</dbReference>
<dbReference type="GO" id="GO:0009881">
    <property type="term" value="F:photoreceptor activity"/>
    <property type="evidence" value="ECO:0007669"/>
    <property type="project" value="UniProtKB-KW"/>
</dbReference>
<dbReference type="InterPro" id="IPR011495">
    <property type="entry name" value="Sig_transdc_His_kin_sub2_dim/P"/>
</dbReference>
<keyword evidence="2" id="KW-0600">Photoreceptor protein</keyword>
<dbReference type="InterPro" id="IPR029016">
    <property type="entry name" value="GAF-like_dom_sf"/>
</dbReference>
<evidence type="ECO:0000256" key="6">
    <source>
        <dbReference type="ARBA" id="ARBA00022741"/>
    </source>
</evidence>
<comment type="similarity">
    <text evidence="1">In the N-terminal section; belongs to the phytochrome family.</text>
</comment>
<feature type="domain" description="Histidine kinase" evidence="13">
    <location>
        <begin position="629"/>
        <end position="719"/>
    </location>
</feature>
<dbReference type="InterPro" id="IPR043150">
    <property type="entry name" value="Phytochrome_PHY_sf"/>
</dbReference>
<name>A0A4R5Q9T2_9PROT</name>
<dbReference type="InterPro" id="IPR013654">
    <property type="entry name" value="PAS_2"/>
</dbReference>
<evidence type="ECO:0000256" key="9">
    <source>
        <dbReference type="ARBA" id="ARBA00022991"/>
    </source>
</evidence>
<evidence type="ECO:0000256" key="1">
    <source>
        <dbReference type="ARBA" id="ARBA00006402"/>
    </source>
</evidence>
<evidence type="ECO:0000256" key="10">
    <source>
        <dbReference type="ARBA" id="ARBA00023012"/>
    </source>
</evidence>
<dbReference type="RefSeq" id="WP_133292094.1">
    <property type="nucleotide sequence ID" value="NZ_SMSJ01000081.1"/>
</dbReference>
<dbReference type="InterPro" id="IPR013515">
    <property type="entry name" value="Phytochrome_cen-reg"/>
</dbReference>
<proteinExistence type="inferred from homology"/>
<gene>
    <name evidence="14" type="ORF">E2C06_29140</name>
</gene>
<evidence type="ECO:0000256" key="5">
    <source>
        <dbReference type="ARBA" id="ARBA00022679"/>
    </source>
</evidence>
<dbReference type="InterPro" id="IPR005467">
    <property type="entry name" value="His_kinase_dom"/>
</dbReference>
<dbReference type="Pfam" id="PF01590">
    <property type="entry name" value="GAF"/>
    <property type="match status" value="1"/>
</dbReference>
<dbReference type="GO" id="GO:0016301">
    <property type="term" value="F:kinase activity"/>
    <property type="evidence" value="ECO:0007669"/>
    <property type="project" value="UniProtKB-KW"/>
</dbReference>
<keyword evidence="15" id="KW-1185">Reference proteome</keyword>
<feature type="domain" description="Phytochrome chromophore attachment site" evidence="12">
    <location>
        <begin position="140"/>
        <end position="298"/>
    </location>
</feature>
<keyword evidence="3" id="KW-0597">Phosphoprotein</keyword>
<dbReference type="Pfam" id="PF02518">
    <property type="entry name" value="HATPase_c"/>
    <property type="match status" value="1"/>
</dbReference>
<sequence>MQSIDLTICDQEPIHIPGAIQPHGVLLVIDPVSEKILQVAGDTDGLLGLESPPLGRQVGDLLVARFEALARSAGITAGNEPAYLGSVRLAARSGEIDVVAHDRDGVVLLELELTPEVRPSAARLLAVVRAVAASLEAAPDLPRACQAAAREIRSLIGFDRVMVYRFLEDGSGCVLAEDKAAELSPFLNHHYPASDIPRQARELYLRNPIRVIPDVNYVPAPLMPQLCSSTGRPLDMSDCALRSVSPVHLQYLRNMGVSASMSVSIVRDGVLWGLVACHHTAPRLVPYELREACRHVGQILSQQIAAREEAEAHIQARRLAEVRDELLLVLARTDNVEDALAEHAADLRTVLPSDGMAICRRGEVIASFGHRPSDTEIADLACWLLREGAPELYSTDRLSERHAPASSYRAQASGLLAAVISREEPLVLLWFRAERLEVINWAGNPHKPAEPGTIPGVLTPRASFAVWREAVHGRSRPWTAAELDAARRFRRAVFDLGRQQRLEELNRRLRQTLSDKEELIVQKDLLMGEVHHRVQNSLQLVNSMLGLQEREVADPVLAAHFAEARRRLLAVSAVHRRLWRSDHVQSVSFDTYLRELRDGLVEGWGPSWDRNIGIRAAPVLVPTDTAVVLALVVTELLTNAVKHAYRGASGPIDVTVGRGSSGSIRITVADQGTGMLQEERPGGFGWRLTRTLVAQVKGEIAFQDNKPGTRVVLTVPLPAHFESHPEAEGHRPLAS</sequence>
<keyword evidence="10" id="KW-0902">Two-component regulatory system</keyword>
<evidence type="ECO:0000259" key="13">
    <source>
        <dbReference type="PROSITE" id="PS50109"/>
    </source>
</evidence>
<dbReference type="SUPFAM" id="SSF55781">
    <property type="entry name" value="GAF domain-like"/>
    <property type="match status" value="2"/>
</dbReference>
<dbReference type="Proteomes" id="UP000295096">
    <property type="component" value="Unassembled WGS sequence"/>
</dbReference>
<dbReference type="PANTHER" id="PTHR43065">
    <property type="entry name" value="SENSOR HISTIDINE KINASE"/>
    <property type="match status" value="1"/>
</dbReference>
<evidence type="ECO:0000256" key="7">
    <source>
        <dbReference type="ARBA" id="ARBA00022777"/>
    </source>
</evidence>
<evidence type="ECO:0000256" key="8">
    <source>
        <dbReference type="ARBA" id="ARBA00022840"/>
    </source>
</evidence>